<evidence type="ECO:0000313" key="6">
    <source>
        <dbReference type="Proteomes" id="UP001140949"/>
    </source>
</evidence>
<dbReference type="InterPro" id="IPR000504">
    <property type="entry name" value="RRM_dom"/>
</dbReference>
<evidence type="ECO:0000256" key="3">
    <source>
        <dbReference type="SAM" id="MobiDB-lite"/>
    </source>
</evidence>
<organism evidence="5 6">
    <name type="scientific">Iris pallida</name>
    <name type="common">Sweet iris</name>
    <dbReference type="NCBI Taxonomy" id="29817"/>
    <lineage>
        <taxon>Eukaryota</taxon>
        <taxon>Viridiplantae</taxon>
        <taxon>Streptophyta</taxon>
        <taxon>Embryophyta</taxon>
        <taxon>Tracheophyta</taxon>
        <taxon>Spermatophyta</taxon>
        <taxon>Magnoliopsida</taxon>
        <taxon>Liliopsida</taxon>
        <taxon>Asparagales</taxon>
        <taxon>Iridaceae</taxon>
        <taxon>Iridoideae</taxon>
        <taxon>Irideae</taxon>
        <taxon>Iris</taxon>
    </lineage>
</organism>
<evidence type="ECO:0000259" key="4">
    <source>
        <dbReference type="PROSITE" id="PS50102"/>
    </source>
</evidence>
<comment type="caution">
    <text evidence="5">The sequence shown here is derived from an EMBL/GenBank/DDBJ whole genome shotgun (WGS) entry which is preliminary data.</text>
</comment>
<dbReference type="Gene3D" id="3.30.70.330">
    <property type="match status" value="1"/>
</dbReference>
<dbReference type="Pfam" id="PF00076">
    <property type="entry name" value="RRM_1"/>
    <property type="match status" value="1"/>
</dbReference>
<reference evidence="5" key="2">
    <citation type="submission" date="2023-04" db="EMBL/GenBank/DDBJ databases">
        <authorList>
            <person name="Bruccoleri R.E."/>
            <person name="Oakeley E.J."/>
            <person name="Faust A.-M."/>
            <person name="Dessus-Babus S."/>
            <person name="Altorfer M."/>
            <person name="Burckhardt D."/>
            <person name="Oertli M."/>
            <person name="Naumann U."/>
            <person name="Petersen F."/>
            <person name="Wong J."/>
        </authorList>
    </citation>
    <scope>NUCLEOTIDE SEQUENCE</scope>
    <source>
        <strain evidence="5">GSM-AAB239-AS_SAM_17_03QT</strain>
        <tissue evidence="5">Leaf</tissue>
    </source>
</reference>
<reference evidence="5" key="1">
    <citation type="journal article" date="2023" name="GigaByte">
        <title>Genome assembly of the bearded iris, Iris pallida Lam.</title>
        <authorList>
            <person name="Bruccoleri R.E."/>
            <person name="Oakeley E.J."/>
            <person name="Faust A.M.E."/>
            <person name="Altorfer M."/>
            <person name="Dessus-Babus S."/>
            <person name="Burckhardt D."/>
            <person name="Oertli M."/>
            <person name="Naumann U."/>
            <person name="Petersen F."/>
            <person name="Wong J."/>
        </authorList>
    </citation>
    <scope>NUCLEOTIDE SEQUENCE</scope>
    <source>
        <strain evidence="5">GSM-AAB239-AS_SAM_17_03QT</strain>
    </source>
</reference>
<feature type="region of interest" description="Disordered" evidence="3">
    <location>
        <begin position="12"/>
        <end position="34"/>
    </location>
</feature>
<dbReference type="Proteomes" id="UP001140949">
    <property type="component" value="Unassembled WGS sequence"/>
</dbReference>
<sequence length="224" mass="24545">MADAYWNYAGGQTQPPMAAAPAPMKRPRSDYGEVPGAREYYGSYGYDEGRMGPYAARDSEPTFAAYDSYSRHGIPPLGESVRPVTGGMNHPVDDPHMRRAPGLDGRMVGHGGGRPEVALPPDASNTLYVEGLPADCTCREVSHIFRPFVGFKDVRLVSKESRHPGGDPWLLCFVDFSTPGQAAVALDALQGYNFDEHDRESTKLRLQFSRSPGPKSKGGPRFRR</sequence>
<dbReference type="InterPro" id="IPR012677">
    <property type="entry name" value="Nucleotide-bd_a/b_plait_sf"/>
</dbReference>
<dbReference type="AlphaFoldDB" id="A0AAX6H314"/>
<dbReference type="SUPFAM" id="SSF54928">
    <property type="entry name" value="RNA-binding domain, RBD"/>
    <property type="match status" value="1"/>
</dbReference>
<dbReference type="PROSITE" id="PS50102">
    <property type="entry name" value="RRM"/>
    <property type="match status" value="1"/>
</dbReference>
<feature type="domain" description="RRM" evidence="4">
    <location>
        <begin position="125"/>
        <end position="211"/>
    </location>
</feature>
<dbReference type="GO" id="GO:0003723">
    <property type="term" value="F:RNA binding"/>
    <property type="evidence" value="ECO:0007669"/>
    <property type="project" value="UniProtKB-UniRule"/>
</dbReference>
<feature type="region of interest" description="Disordered" evidence="3">
    <location>
        <begin position="203"/>
        <end position="224"/>
    </location>
</feature>
<proteinExistence type="predicted"/>
<protein>
    <recommendedName>
        <fullName evidence="4">RRM domain-containing protein</fullName>
    </recommendedName>
</protein>
<dbReference type="PANTHER" id="PTHR10501">
    <property type="entry name" value="U1 SMALL NUCLEAR RIBONUCLEOPROTEIN A/U2 SMALL NUCLEAR RIBONUCLEOPROTEIN B"/>
    <property type="match status" value="1"/>
</dbReference>
<dbReference type="CDD" id="cd21618">
    <property type="entry name" value="RRM_AtNSRA_like"/>
    <property type="match status" value="1"/>
</dbReference>
<evidence type="ECO:0000313" key="5">
    <source>
        <dbReference type="EMBL" id="KAJ6835409.1"/>
    </source>
</evidence>
<keyword evidence="1 2" id="KW-0694">RNA-binding</keyword>
<dbReference type="InterPro" id="IPR035979">
    <property type="entry name" value="RBD_domain_sf"/>
</dbReference>
<evidence type="ECO:0000256" key="2">
    <source>
        <dbReference type="PROSITE-ProRule" id="PRU00176"/>
    </source>
</evidence>
<dbReference type="SMART" id="SM00360">
    <property type="entry name" value="RRM"/>
    <property type="match status" value="1"/>
</dbReference>
<name>A0AAX6H314_IRIPA</name>
<dbReference type="EMBL" id="JANAVB010013399">
    <property type="protein sequence ID" value="KAJ6835409.1"/>
    <property type="molecule type" value="Genomic_DNA"/>
</dbReference>
<evidence type="ECO:0000256" key="1">
    <source>
        <dbReference type="ARBA" id="ARBA00022884"/>
    </source>
</evidence>
<accession>A0AAX6H314</accession>
<keyword evidence="6" id="KW-1185">Reference proteome</keyword>
<gene>
    <name evidence="5" type="ORF">M6B38_332180</name>
</gene>